<name>A0ABV8FEY5_9ACTN</name>
<dbReference type="PANTHER" id="PTHR43792">
    <property type="entry name" value="GNAT FAMILY, PUTATIVE (AFU_ORTHOLOGUE AFUA_3G00765)-RELATED-RELATED"/>
    <property type="match status" value="1"/>
</dbReference>
<dbReference type="RefSeq" id="WP_378529212.1">
    <property type="nucleotide sequence ID" value="NZ_JBHSBH010000001.1"/>
</dbReference>
<accession>A0ABV8FEY5</accession>
<dbReference type="EC" id="2.3.-.-" evidence="2"/>
<dbReference type="EMBL" id="JBHSBH010000001">
    <property type="protein sequence ID" value="MFC3994337.1"/>
    <property type="molecule type" value="Genomic_DNA"/>
</dbReference>
<dbReference type="InterPro" id="IPR051531">
    <property type="entry name" value="N-acetyltransferase"/>
</dbReference>
<dbReference type="Pfam" id="PF13302">
    <property type="entry name" value="Acetyltransf_3"/>
    <property type="match status" value="1"/>
</dbReference>
<dbReference type="PANTHER" id="PTHR43792:SF1">
    <property type="entry name" value="N-ACETYLTRANSFERASE DOMAIN-CONTAINING PROTEIN"/>
    <property type="match status" value="1"/>
</dbReference>
<dbReference type="GO" id="GO:0016746">
    <property type="term" value="F:acyltransferase activity"/>
    <property type="evidence" value="ECO:0007669"/>
    <property type="project" value="UniProtKB-KW"/>
</dbReference>
<dbReference type="InterPro" id="IPR000182">
    <property type="entry name" value="GNAT_dom"/>
</dbReference>
<evidence type="ECO:0000313" key="3">
    <source>
        <dbReference type="Proteomes" id="UP001595847"/>
    </source>
</evidence>
<evidence type="ECO:0000313" key="2">
    <source>
        <dbReference type="EMBL" id="MFC3994337.1"/>
    </source>
</evidence>
<feature type="domain" description="N-acetyltransferase" evidence="1">
    <location>
        <begin position="9"/>
        <end position="174"/>
    </location>
</feature>
<comment type="caution">
    <text evidence="2">The sequence shown here is derived from an EMBL/GenBank/DDBJ whole genome shotgun (WGS) entry which is preliminary data.</text>
</comment>
<dbReference type="Proteomes" id="UP001595847">
    <property type="component" value="Unassembled WGS sequence"/>
</dbReference>
<gene>
    <name evidence="2" type="ORF">ACFOVU_00300</name>
</gene>
<keyword evidence="2" id="KW-0012">Acyltransferase</keyword>
<sequence length="181" mass="20383">MIHTETERMVLRRFTPDDLALLVELDSDPLVMRHINGGRPTPPAVMRDEILPKILGYYDRYERLGIWAAVEKDSGAFLGWFHFRPPKAAPPHDTGTAELGYRLRRAVWGRGYATEGSRALVRTGFADPGLHRVVALARAANTASCRVMEKAGLSLVREVSEPEGDLVEYGLDRPTWESQWQ</sequence>
<keyword evidence="2" id="KW-0808">Transferase</keyword>
<protein>
    <submittedName>
        <fullName evidence="2">GNAT family N-acetyltransferase</fullName>
        <ecNumber evidence="2">2.3.-.-</ecNumber>
    </submittedName>
</protein>
<organism evidence="2 3">
    <name type="scientific">Nocardiopsis sediminis</name>
    <dbReference type="NCBI Taxonomy" id="1778267"/>
    <lineage>
        <taxon>Bacteria</taxon>
        <taxon>Bacillati</taxon>
        <taxon>Actinomycetota</taxon>
        <taxon>Actinomycetes</taxon>
        <taxon>Streptosporangiales</taxon>
        <taxon>Nocardiopsidaceae</taxon>
        <taxon>Nocardiopsis</taxon>
    </lineage>
</organism>
<dbReference type="Gene3D" id="3.40.630.30">
    <property type="match status" value="1"/>
</dbReference>
<reference evidence="3" key="1">
    <citation type="journal article" date="2019" name="Int. J. Syst. Evol. Microbiol.">
        <title>The Global Catalogue of Microorganisms (GCM) 10K type strain sequencing project: providing services to taxonomists for standard genome sequencing and annotation.</title>
        <authorList>
            <consortium name="The Broad Institute Genomics Platform"/>
            <consortium name="The Broad Institute Genome Sequencing Center for Infectious Disease"/>
            <person name="Wu L."/>
            <person name="Ma J."/>
        </authorList>
    </citation>
    <scope>NUCLEOTIDE SEQUENCE [LARGE SCALE GENOMIC DNA]</scope>
    <source>
        <strain evidence="3">TBRC 1826</strain>
    </source>
</reference>
<dbReference type="InterPro" id="IPR016181">
    <property type="entry name" value="Acyl_CoA_acyltransferase"/>
</dbReference>
<dbReference type="PROSITE" id="PS51186">
    <property type="entry name" value="GNAT"/>
    <property type="match status" value="1"/>
</dbReference>
<dbReference type="SUPFAM" id="SSF55729">
    <property type="entry name" value="Acyl-CoA N-acyltransferases (Nat)"/>
    <property type="match status" value="1"/>
</dbReference>
<keyword evidence="3" id="KW-1185">Reference proteome</keyword>
<proteinExistence type="predicted"/>
<evidence type="ECO:0000259" key="1">
    <source>
        <dbReference type="PROSITE" id="PS51186"/>
    </source>
</evidence>